<dbReference type="RefSeq" id="WP_118422757.1">
    <property type="nucleotide sequence ID" value="NZ_QRPE01000004.1"/>
</dbReference>
<evidence type="ECO:0000313" key="3">
    <source>
        <dbReference type="EMBL" id="RHL94721.1"/>
    </source>
</evidence>
<evidence type="ECO:0000259" key="2">
    <source>
        <dbReference type="PROSITE" id="PS51733"/>
    </source>
</evidence>
<dbReference type="EC" id="6.3.4.15" evidence="3"/>
<dbReference type="Pfam" id="PF03099">
    <property type="entry name" value="BPL_LplA_LipB"/>
    <property type="match status" value="1"/>
</dbReference>
<reference evidence="3 4" key="1">
    <citation type="submission" date="2018-08" db="EMBL/GenBank/DDBJ databases">
        <title>A genome reference for cultivated species of the human gut microbiota.</title>
        <authorList>
            <person name="Zou Y."/>
            <person name="Xue W."/>
            <person name="Luo G."/>
        </authorList>
    </citation>
    <scope>NUCLEOTIDE SEQUENCE [LARGE SCALE GENOMIC DNA]</scope>
    <source>
        <strain evidence="3 4">AF36-16BH</strain>
    </source>
</reference>
<dbReference type="GO" id="GO:0005737">
    <property type="term" value="C:cytoplasm"/>
    <property type="evidence" value="ECO:0007669"/>
    <property type="project" value="TreeGrafter"/>
</dbReference>
<sequence>MKPYPDMNKESNEHLPSAKFPVPLLVLMETDSTNRHLTQLCDEQGTDIPEFMTVIAERQTAGKGQRGNSWESEDCKNITFSFVLYPTFIEARQQFILSQIISLSIKEELDEWAEGISIKWPNDIYWNEKKICGILIENDLSGHHIGRSISGIGVNINQEVFRSDAPNPVSLKQITGEDHDRYLIFANIMKRIKEYYTLLRTDCSGKTADLINTRYAHSLFRRNGFHRYADADGEFLACLLRVEPDGRFILEDQEGKERGYLFKEVQYIL</sequence>
<accession>A0A415NCJ8</accession>
<dbReference type="PANTHER" id="PTHR12835">
    <property type="entry name" value="BIOTIN PROTEIN LIGASE"/>
    <property type="match status" value="1"/>
</dbReference>
<dbReference type="AlphaFoldDB" id="A0A415NCJ8"/>
<feature type="domain" description="BPL/LPL catalytic" evidence="2">
    <location>
        <begin position="9"/>
        <end position="200"/>
    </location>
</feature>
<dbReference type="InterPro" id="IPR004143">
    <property type="entry name" value="BPL_LPL_catalytic"/>
</dbReference>
<dbReference type="EMBL" id="QRPE01000004">
    <property type="protein sequence ID" value="RHL94721.1"/>
    <property type="molecule type" value="Genomic_DNA"/>
</dbReference>
<dbReference type="CDD" id="cd16442">
    <property type="entry name" value="BPL"/>
    <property type="match status" value="1"/>
</dbReference>
<evidence type="ECO:0000256" key="1">
    <source>
        <dbReference type="ARBA" id="ARBA00022598"/>
    </source>
</evidence>
<proteinExistence type="predicted"/>
<dbReference type="InterPro" id="IPR004408">
    <property type="entry name" value="Biotin_CoA_COase_ligase"/>
</dbReference>
<protein>
    <submittedName>
        <fullName evidence="3">Biotin--[acetyl-CoA-carboxylase] ligase</fullName>
        <ecNumber evidence="3">6.3.4.15</ecNumber>
    </submittedName>
</protein>
<dbReference type="NCBIfam" id="TIGR00121">
    <property type="entry name" value="birA_ligase"/>
    <property type="match status" value="1"/>
</dbReference>
<dbReference type="SUPFAM" id="SSF55681">
    <property type="entry name" value="Class II aaRS and biotin synthetases"/>
    <property type="match status" value="1"/>
</dbReference>
<dbReference type="Gene3D" id="3.30.930.10">
    <property type="entry name" value="Bira Bifunctional Protein, Domain 2"/>
    <property type="match status" value="1"/>
</dbReference>
<dbReference type="PROSITE" id="PS51733">
    <property type="entry name" value="BPL_LPL_CATALYTIC"/>
    <property type="match status" value="1"/>
</dbReference>
<name>A0A415NCJ8_9BACE</name>
<dbReference type="PANTHER" id="PTHR12835:SF5">
    <property type="entry name" value="BIOTIN--PROTEIN LIGASE"/>
    <property type="match status" value="1"/>
</dbReference>
<evidence type="ECO:0000313" key="4">
    <source>
        <dbReference type="Proteomes" id="UP000285013"/>
    </source>
</evidence>
<keyword evidence="1 3" id="KW-0436">Ligase</keyword>
<organism evidence="3 4">
    <name type="scientific">Bacteroides intestinalis</name>
    <dbReference type="NCBI Taxonomy" id="329854"/>
    <lineage>
        <taxon>Bacteria</taxon>
        <taxon>Pseudomonadati</taxon>
        <taxon>Bacteroidota</taxon>
        <taxon>Bacteroidia</taxon>
        <taxon>Bacteroidales</taxon>
        <taxon>Bacteroidaceae</taxon>
        <taxon>Bacteroides</taxon>
    </lineage>
</organism>
<gene>
    <name evidence="3" type="ORF">DWZ95_05905</name>
</gene>
<comment type="caution">
    <text evidence="3">The sequence shown here is derived from an EMBL/GenBank/DDBJ whole genome shotgun (WGS) entry which is preliminary data.</text>
</comment>
<dbReference type="Proteomes" id="UP000285013">
    <property type="component" value="Unassembled WGS sequence"/>
</dbReference>
<dbReference type="GO" id="GO:0004077">
    <property type="term" value="F:biotin--[biotin carboxyl-carrier protein] ligase activity"/>
    <property type="evidence" value="ECO:0007669"/>
    <property type="project" value="UniProtKB-EC"/>
</dbReference>
<dbReference type="InterPro" id="IPR045864">
    <property type="entry name" value="aa-tRNA-synth_II/BPL/LPL"/>
</dbReference>